<keyword evidence="2" id="KW-1185">Reference proteome</keyword>
<evidence type="ECO:0000313" key="1">
    <source>
        <dbReference type="EMBL" id="SHK10570.1"/>
    </source>
</evidence>
<name>A0A1M6PRJ7_PARC5</name>
<sequence length="264" mass="29769">MNKGNSSQVKSLQFQNVSDDILDRVEIKSITYFDKEGNFVKMYKDQEALKHLINEKKNESTFNLKSIPVEEGDVRVVESFLNNGHEVNVDSSGTLTVNLAKSAGIMVIANIATKKTVWNFVINLFGTAIDSILGKSDTVSVDTANINVIGNKSAQVYQKSKGGWFEWYWANKQDTYVTFFSAYTDKDTGKTDSDYKAFLNSDNYPPIYIKKSKNYDDTNHLADTALYNKKHNILYGPNSYESFNDSDAINKNNSSNWSRATGIY</sequence>
<proteinExistence type="predicted"/>
<dbReference type="Proteomes" id="UP000184465">
    <property type="component" value="Unassembled WGS sequence"/>
</dbReference>
<reference evidence="1 2" key="1">
    <citation type="submission" date="2016-11" db="EMBL/GenBank/DDBJ databases">
        <authorList>
            <person name="Jaros S."/>
            <person name="Januszkiewicz K."/>
            <person name="Wedrychowicz H."/>
        </authorList>
    </citation>
    <scope>NUCLEOTIDE SEQUENCE [LARGE SCALE GENOMIC DNA]</scope>
    <source>
        <strain evidence="1 2">DSM 15212</strain>
    </source>
</reference>
<organism evidence="1 2">
    <name type="scientific">Paramaledivibacter caminithermalis (strain DSM 15212 / CIP 107654 / DViRD3)</name>
    <name type="common">Clostridium caminithermale</name>
    <dbReference type="NCBI Taxonomy" id="1121301"/>
    <lineage>
        <taxon>Bacteria</taxon>
        <taxon>Bacillati</taxon>
        <taxon>Bacillota</taxon>
        <taxon>Clostridia</taxon>
        <taxon>Peptostreptococcales</taxon>
        <taxon>Caminicellaceae</taxon>
        <taxon>Paramaledivibacter</taxon>
    </lineage>
</organism>
<dbReference type="RefSeq" id="WP_073149924.1">
    <property type="nucleotide sequence ID" value="NZ_FRAG01000026.1"/>
</dbReference>
<dbReference type="AlphaFoldDB" id="A0A1M6PRJ7"/>
<dbReference type="EMBL" id="FRAG01000026">
    <property type="protein sequence ID" value="SHK10570.1"/>
    <property type="molecule type" value="Genomic_DNA"/>
</dbReference>
<evidence type="ECO:0000313" key="2">
    <source>
        <dbReference type="Proteomes" id="UP000184465"/>
    </source>
</evidence>
<protein>
    <submittedName>
        <fullName evidence="1">Uncharacterized protein</fullName>
    </submittedName>
</protein>
<accession>A0A1M6PRJ7</accession>
<gene>
    <name evidence="1" type="ORF">SAMN02745912_02261</name>
</gene>